<evidence type="ECO:0000313" key="8">
    <source>
        <dbReference type="EMBL" id="MBB5871284.1"/>
    </source>
</evidence>
<accession>A0A841BST2</accession>
<feature type="transmembrane region" description="Helical" evidence="5">
    <location>
        <begin position="375"/>
        <end position="392"/>
    </location>
</feature>
<evidence type="ECO:0000256" key="2">
    <source>
        <dbReference type="ARBA" id="ARBA00022692"/>
    </source>
</evidence>
<keyword evidence="2 5" id="KW-0812">Transmembrane</keyword>
<feature type="transmembrane region" description="Helical" evidence="5">
    <location>
        <begin position="87"/>
        <end position="107"/>
    </location>
</feature>
<feature type="transmembrane region" description="Helical" evidence="5">
    <location>
        <begin position="127"/>
        <end position="152"/>
    </location>
</feature>
<evidence type="ECO:0000256" key="7">
    <source>
        <dbReference type="SAM" id="MobiDB-lite"/>
    </source>
</evidence>
<dbReference type="GO" id="GO:0003954">
    <property type="term" value="F:NADH dehydrogenase activity"/>
    <property type="evidence" value="ECO:0007669"/>
    <property type="project" value="TreeGrafter"/>
</dbReference>
<comment type="function">
    <text evidence="5">NDH-1 shuttles electrons from NADH, via FMN and iron-sulfur (Fe-S) centers, to quinones in the respiratory chain. The immediate electron acceptor for the enzyme in this species is believed to be ubiquinone. Couples the redox reaction to proton translocation (for every two electrons transferred, four hydrogen ions are translocated across the cytoplasmic membrane), and thus conserves the redox energy in a proton gradient. This subunit may bind ubiquinone.</text>
</comment>
<evidence type="ECO:0000256" key="3">
    <source>
        <dbReference type="ARBA" id="ARBA00022989"/>
    </source>
</evidence>
<dbReference type="PANTHER" id="PTHR11432:SF3">
    <property type="entry name" value="NADH-UBIQUINONE OXIDOREDUCTASE CHAIN 1"/>
    <property type="match status" value="1"/>
</dbReference>
<feature type="transmembrane region" description="Helical" evidence="5">
    <location>
        <begin position="306"/>
        <end position="325"/>
    </location>
</feature>
<dbReference type="NCBIfam" id="NF004743">
    <property type="entry name" value="PRK06076.1-4"/>
    <property type="match status" value="1"/>
</dbReference>
<keyword evidence="3 5" id="KW-1133">Transmembrane helix</keyword>
<dbReference type="GO" id="GO:0016655">
    <property type="term" value="F:oxidoreductase activity, acting on NAD(P)H, quinone or similar compound as acceptor"/>
    <property type="evidence" value="ECO:0007669"/>
    <property type="project" value="UniProtKB-UniRule"/>
</dbReference>
<dbReference type="Pfam" id="PF00146">
    <property type="entry name" value="NADHdh"/>
    <property type="match status" value="1"/>
</dbReference>
<dbReference type="PROSITE" id="PS00668">
    <property type="entry name" value="COMPLEX1_ND1_2"/>
    <property type="match status" value="1"/>
</dbReference>
<dbReference type="AlphaFoldDB" id="A0A841BST2"/>
<keyword evidence="5" id="KW-1003">Cell membrane</keyword>
<dbReference type="InterPro" id="IPR001694">
    <property type="entry name" value="NADH_UbQ_OxRdtase_su1/FPO"/>
</dbReference>
<feature type="transmembrane region" description="Helical" evidence="5">
    <location>
        <begin position="173"/>
        <end position="195"/>
    </location>
</feature>
<reference evidence="8 9" key="1">
    <citation type="submission" date="2020-08" db="EMBL/GenBank/DDBJ databases">
        <title>Sequencing the genomes of 1000 actinobacteria strains.</title>
        <authorList>
            <person name="Klenk H.-P."/>
        </authorList>
    </citation>
    <scope>NUCLEOTIDE SEQUENCE [LARGE SCALE GENOMIC DNA]</scope>
    <source>
        <strain evidence="8 9">DSM 45362</strain>
    </source>
</reference>
<evidence type="ECO:0000256" key="4">
    <source>
        <dbReference type="ARBA" id="ARBA00023136"/>
    </source>
</evidence>
<dbReference type="NCBIfam" id="NF004741">
    <property type="entry name" value="PRK06076.1-2"/>
    <property type="match status" value="1"/>
</dbReference>
<evidence type="ECO:0000256" key="6">
    <source>
        <dbReference type="RuleBase" id="RU000471"/>
    </source>
</evidence>
<evidence type="ECO:0000313" key="9">
    <source>
        <dbReference type="Proteomes" id="UP000587527"/>
    </source>
</evidence>
<comment type="subunit">
    <text evidence="5">NDH-1 is composed of 14 different subunits. Subunits NuoA, H, J, K, L, M, N constitute the membrane sector of the complex.</text>
</comment>
<keyword evidence="5 6" id="KW-0520">NAD</keyword>
<dbReference type="Proteomes" id="UP000587527">
    <property type="component" value="Unassembled WGS sequence"/>
</dbReference>
<evidence type="ECO:0000256" key="1">
    <source>
        <dbReference type="ARBA" id="ARBA00004141"/>
    </source>
</evidence>
<proteinExistence type="inferred from homology"/>
<keyword evidence="9" id="KW-1185">Reference proteome</keyword>
<dbReference type="PROSITE" id="PS00667">
    <property type="entry name" value="COMPLEX1_ND1_1"/>
    <property type="match status" value="1"/>
</dbReference>
<comment type="similarity">
    <text evidence="5 6">Belongs to the complex I subunit 1 family.</text>
</comment>
<keyword evidence="5" id="KW-0830">Ubiquinone</keyword>
<dbReference type="EC" id="7.1.1.-" evidence="5"/>
<dbReference type="GO" id="GO:0005886">
    <property type="term" value="C:plasma membrane"/>
    <property type="evidence" value="ECO:0007669"/>
    <property type="project" value="UniProtKB-SubCell"/>
</dbReference>
<sequence>MILAQDPTLADFGKDPWWLVLLKVVAIFAFLVVMTLFAIWYERRVVARMQVRPGPNRNGPFGLLQSLADGLKLAFKEDIMPKAADKVVFFLAPVISTLCAFTAFAIIPLGGMVSIFGTKTPLQLTDIPVAVLLVLACGGLAVYGIVLGGWASGSTYPLLGGLRSSAQMISYEVAMGLSIVAVFMTAGTMSTSQIVAAQGSGIKVSPFGLDFTAPGWYGILLLPSFIIYFVSAVGETNRAPFDLPEAESELVGGFHTEYSSLKFALFFLAEYVNMVTVSALCTTLFLGGWRAPAPITTWWAGANSGWWTFLWFTIKVLILLFVFVWLRGTLPRLRYDQFMRFGWKVLIPANLVWILLLAGIKIVQNQQGWDTQQRLIALGIPLGIVLFIAMVWPTKEKPKPETIAEHIRKRPRGSFPVPPIDLQVPVNPRTAKRLTADRETVPAGADGGTDSAEEA</sequence>
<feature type="transmembrane region" description="Helical" evidence="5">
    <location>
        <begin position="263"/>
        <end position="286"/>
    </location>
</feature>
<evidence type="ECO:0000256" key="5">
    <source>
        <dbReference type="HAMAP-Rule" id="MF_01350"/>
    </source>
</evidence>
<comment type="subcellular location">
    <subcellularLocation>
        <location evidence="5 6">Cell membrane</location>
        <topology evidence="5 6">Multi-pass membrane protein</topology>
    </subcellularLocation>
    <subcellularLocation>
        <location evidence="1">Membrane</location>
        <topology evidence="1">Multi-pass membrane protein</topology>
    </subcellularLocation>
</comment>
<comment type="catalytic activity">
    <reaction evidence="5">
        <text>a quinone + NADH + 5 H(+)(in) = a quinol + NAD(+) + 4 H(+)(out)</text>
        <dbReference type="Rhea" id="RHEA:57888"/>
        <dbReference type="ChEBI" id="CHEBI:15378"/>
        <dbReference type="ChEBI" id="CHEBI:24646"/>
        <dbReference type="ChEBI" id="CHEBI:57540"/>
        <dbReference type="ChEBI" id="CHEBI:57945"/>
        <dbReference type="ChEBI" id="CHEBI:132124"/>
    </reaction>
</comment>
<protein>
    <recommendedName>
        <fullName evidence="5">NADH-quinone oxidoreductase subunit H</fullName>
        <ecNumber evidence="5">7.1.1.-</ecNumber>
    </recommendedName>
    <alternativeName>
        <fullName evidence="5">NADH dehydrogenase I subunit H</fullName>
    </alternativeName>
    <alternativeName>
        <fullName evidence="5">NDH-1 subunit H</fullName>
    </alternativeName>
</protein>
<comment type="caution">
    <text evidence="8">The sequence shown here is derived from an EMBL/GenBank/DDBJ whole genome shotgun (WGS) entry which is preliminary data.</text>
</comment>
<keyword evidence="5" id="KW-1278">Translocase</keyword>
<dbReference type="PANTHER" id="PTHR11432">
    <property type="entry name" value="NADH DEHYDROGENASE SUBUNIT 1"/>
    <property type="match status" value="1"/>
</dbReference>
<organism evidence="8 9">
    <name type="scientific">Allocatelliglobosispora scoriae</name>
    <dbReference type="NCBI Taxonomy" id="643052"/>
    <lineage>
        <taxon>Bacteria</taxon>
        <taxon>Bacillati</taxon>
        <taxon>Actinomycetota</taxon>
        <taxon>Actinomycetes</taxon>
        <taxon>Micromonosporales</taxon>
        <taxon>Micromonosporaceae</taxon>
        <taxon>Allocatelliglobosispora</taxon>
    </lineage>
</organism>
<dbReference type="GO" id="GO:0009060">
    <property type="term" value="P:aerobic respiration"/>
    <property type="evidence" value="ECO:0007669"/>
    <property type="project" value="TreeGrafter"/>
</dbReference>
<keyword evidence="5" id="KW-0874">Quinone</keyword>
<name>A0A841BST2_9ACTN</name>
<dbReference type="HAMAP" id="MF_01350">
    <property type="entry name" value="NDH1_NuoH"/>
    <property type="match status" value="1"/>
</dbReference>
<feature type="transmembrane region" description="Helical" evidence="5">
    <location>
        <begin position="345"/>
        <end position="363"/>
    </location>
</feature>
<gene>
    <name evidence="5" type="primary">nuoH</name>
    <name evidence="8" type="ORF">F4553_004663</name>
</gene>
<feature type="transmembrane region" description="Helical" evidence="5">
    <location>
        <begin position="17"/>
        <end position="41"/>
    </location>
</feature>
<feature type="transmembrane region" description="Helical" evidence="5">
    <location>
        <begin position="215"/>
        <end position="234"/>
    </location>
</feature>
<keyword evidence="4 5" id="KW-0472">Membrane</keyword>
<dbReference type="RefSeq" id="WP_184839236.1">
    <property type="nucleotide sequence ID" value="NZ_JACHMN010000002.1"/>
</dbReference>
<dbReference type="InterPro" id="IPR018086">
    <property type="entry name" value="NADH_UbQ_OxRdtase_su1_CS"/>
</dbReference>
<feature type="region of interest" description="Disordered" evidence="7">
    <location>
        <begin position="431"/>
        <end position="455"/>
    </location>
</feature>
<dbReference type="EMBL" id="JACHMN010000002">
    <property type="protein sequence ID" value="MBB5871284.1"/>
    <property type="molecule type" value="Genomic_DNA"/>
</dbReference>
<dbReference type="GO" id="GO:0048038">
    <property type="term" value="F:quinone binding"/>
    <property type="evidence" value="ECO:0007669"/>
    <property type="project" value="UniProtKB-KW"/>
</dbReference>